<dbReference type="Pfam" id="PF00924">
    <property type="entry name" value="MS_channel_2nd"/>
    <property type="match status" value="1"/>
</dbReference>
<comment type="subcellular location">
    <subcellularLocation>
        <location evidence="5">Cell inner membrane</location>
        <topology evidence="5">Multi-pass membrane protein</topology>
    </subcellularLocation>
    <subcellularLocation>
        <location evidence="1">Membrane</location>
    </subcellularLocation>
</comment>
<evidence type="ECO:0000256" key="2">
    <source>
        <dbReference type="ARBA" id="ARBA00022692"/>
    </source>
</evidence>
<keyword evidence="2 5" id="KW-0812">Transmembrane</keyword>
<dbReference type="InterPro" id="IPR010920">
    <property type="entry name" value="LSM_dom_sf"/>
</dbReference>
<gene>
    <name evidence="7" type="ORF">QU481_01755</name>
</gene>
<evidence type="ECO:0000256" key="3">
    <source>
        <dbReference type="ARBA" id="ARBA00022989"/>
    </source>
</evidence>
<dbReference type="Proteomes" id="UP001168540">
    <property type="component" value="Unassembled WGS sequence"/>
</dbReference>
<dbReference type="InterPro" id="IPR006685">
    <property type="entry name" value="MscS_channel_2nd"/>
</dbReference>
<comment type="similarity">
    <text evidence="5">Belongs to the MscS (TC 1.A.23) family.</text>
</comment>
<evidence type="ECO:0000313" key="8">
    <source>
        <dbReference type="Proteomes" id="UP001168540"/>
    </source>
</evidence>
<feature type="transmembrane region" description="Helical" evidence="5">
    <location>
        <begin position="56"/>
        <end position="74"/>
    </location>
</feature>
<comment type="subunit">
    <text evidence="5">Homoheptamer.</text>
</comment>
<keyword evidence="5" id="KW-0997">Cell inner membrane</keyword>
<comment type="caution">
    <text evidence="5">Lacks conserved residue(s) required for the propagation of feature annotation.</text>
</comment>
<keyword evidence="5" id="KW-0813">Transport</keyword>
<keyword evidence="5" id="KW-0406">Ion transport</keyword>
<dbReference type="EMBL" id="JAUEDK010000002">
    <property type="protein sequence ID" value="MDN0073618.1"/>
    <property type="molecule type" value="Genomic_DNA"/>
</dbReference>
<protein>
    <recommendedName>
        <fullName evidence="5">Small-conductance mechanosensitive channel</fullName>
    </recommendedName>
</protein>
<comment type="caution">
    <text evidence="7">The sequence shown here is derived from an EMBL/GenBank/DDBJ whole genome shotgun (WGS) entry which is preliminary data.</text>
</comment>
<name>A0ABT7XIL5_9NEIS</name>
<reference evidence="7" key="1">
    <citation type="submission" date="2023-06" db="EMBL/GenBank/DDBJ databases">
        <authorList>
            <person name="Zhang S."/>
        </authorList>
    </citation>
    <scope>NUCLEOTIDE SEQUENCE</scope>
    <source>
        <strain evidence="7">SG2303</strain>
    </source>
</reference>
<proteinExistence type="inferred from homology"/>
<evidence type="ECO:0000256" key="1">
    <source>
        <dbReference type="ARBA" id="ARBA00004370"/>
    </source>
</evidence>
<dbReference type="PANTHER" id="PTHR30221:SF1">
    <property type="entry name" value="SMALL-CONDUCTANCE MECHANOSENSITIVE CHANNEL"/>
    <property type="match status" value="1"/>
</dbReference>
<evidence type="ECO:0000259" key="6">
    <source>
        <dbReference type="Pfam" id="PF00924"/>
    </source>
</evidence>
<evidence type="ECO:0000313" key="7">
    <source>
        <dbReference type="EMBL" id="MDN0073618.1"/>
    </source>
</evidence>
<keyword evidence="5" id="KW-0407">Ion channel</keyword>
<organism evidence="7 8">
    <name type="scientific">Crenobacter oryzisoli</name>
    <dbReference type="NCBI Taxonomy" id="3056844"/>
    <lineage>
        <taxon>Bacteria</taxon>
        <taxon>Pseudomonadati</taxon>
        <taxon>Pseudomonadota</taxon>
        <taxon>Betaproteobacteria</taxon>
        <taxon>Neisseriales</taxon>
        <taxon>Neisseriaceae</taxon>
        <taxon>Crenobacter</taxon>
    </lineage>
</organism>
<feature type="domain" description="Mechanosensitive ion channel MscS" evidence="6">
    <location>
        <begin position="105"/>
        <end position="169"/>
    </location>
</feature>
<dbReference type="InterPro" id="IPR023408">
    <property type="entry name" value="MscS_beta-dom_sf"/>
</dbReference>
<evidence type="ECO:0000256" key="5">
    <source>
        <dbReference type="RuleBase" id="RU369025"/>
    </source>
</evidence>
<keyword evidence="4 5" id="KW-0472">Membrane</keyword>
<feature type="transmembrane region" description="Helical" evidence="5">
    <location>
        <begin position="14"/>
        <end position="35"/>
    </location>
</feature>
<keyword evidence="5" id="KW-1003">Cell membrane</keyword>
<keyword evidence="3 5" id="KW-1133">Transmembrane helix</keyword>
<accession>A0ABT7XIL5</accession>
<keyword evidence="8" id="KW-1185">Reference proteome</keyword>
<sequence length="285" mass="31693">MAIADWFNHLEHGYIVDLTRSVGLIVLLVIGRAVILRSLSANPHIPIEARRRWSVNLRNAGFLLGVFGLLTIWARELEAFALSMVAFAAAMVVATKELIMCIGGAFLRTMSNSYTLGDHIEVGQHRGRVVDITVFSTTIMEIGPSHAAHQLTGRAISLPNSLLLTNAVIRENYMGDFVVHVITVPASYSLDPASTEAMLLDTARSICDPFLADARRHMNHIEARYLIDIPSVEPRVAIQPVDEKQYRLILRIAIPAKERHRVEQAILHRFMFQTYGKPAPEATAP</sequence>
<comment type="function">
    <text evidence="5">Mechanosensitive channel that participates in the regulation of osmotic pressure changes within the cell, opening in response to stretch forces in the membrane lipid bilayer, without the need for other proteins. Contributes to normal resistance to hypoosmotic shock. Forms an ion channel of 1.0 nanosiemens conductance with a slight preference for anions.</text>
</comment>
<dbReference type="InterPro" id="IPR045275">
    <property type="entry name" value="MscS_archaea/bacteria_type"/>
</dbReference>
<feature type="transmembrane region" description="Helical" evidence="5">
    <location>
        <begin position="80"/>
        <end position="107"/>
    </location>
</feature>
<dbReference type="SUPFAM" id="SSF50182">
    <property type="entry name" value="Sm-like ribonucleoproteins"/>
    <property type="match status" value="1"/>
</dbReference>
<evidence type="ECO:0000256" key="4">
    <source>
        <dbReference type="ARBA" id="ARBA00023136"/>
    </source>
</evidence>
<dbReference type="Gene3D" id="2.30.30.60">
    <property type="match status" value="1"/>
</dbReference>
<dbReference type="RefSeq" id="WP_289828147.1">
    <property type="nucleotide sequence ID" value="NZ_JAUEDK010000002.1"/>
</dbReference>
<dbReference type="PANTHER" id="PTHR30221">
    <property type="entry name" value="SMALL-CONDUCTANCE MECHANOSENSITIVE CHANNEL"/>
    <property type="match status" value="1"/>
</dbReference>